<dbReference type="PROSITE" id="PS50234">
    <property type="entry name" value="VWFA"/>
    <property type="match status" value="1"/>
</dbReference>
<dbReference type="InterPro" id="IPR036508">
    <property type="entry name" value="Chitin-bd_dom_sf"/>
</dbReference>
<evidence type="ECO:0000313" key="4">
    <source>
        <dbReference type="Proteomes" id="UP001165740"/>
    </source>
</evidence>
<accession>A0A9W2YW11</accession>
<protein>
    <submittedName>
        <fullName evidence="5">von Willebrand factor A domain-containing protein 2-like</fullName>
    </submittedName>
</protein>
<dbReference type="InterPro" id="IPR036465">
    <property type="entry name" value="vWFA_dom_sf"/>
</dbReference>
<name>A0A9W2YW11_BIOGL</name>
<dbReference type="GO" id="GO:0005576">
    <property type="term" value="C:extracellular region"/>
    <property type="evidence" value="ECO:0007669"/>
    <property type="project" value="InterPro"/>
</dbReference>
<dbReference type="Gene3D" id="3.40.50.410">
    <property type="entry name" value="von Willebrand factor, type A domain"/>
    <property type="match status" value="1"/>
</dbReference>
<dbReference type="SUPFAM" id="SSF57625">
    <property type="entry name" value="Invertebrate chitin-binding proteins"/>
    <property type="match status" value="1"/>
</dbReference>
<feature type="domain" description="VWFA" evidence="2">
    <location>
        <begin position="30"/>
        <end position="205"/>
    </location>
</feature>
<dbReference type="Pfam" id="PF00092">
    <property type="entry name" value="VWA"/>
    <property type="match status" value="1"/>
</dbReference>
<dbReference type="GeneID" id="106065892"/>
<feature type="domain" description="Chitin-binding type-2" evidence="3">
    <location>
        <begin position="517"/>
        <end position="573"/>
    </location>
</feature>
<dbReference type="AlphaFoldDB" id="A0A9W2YW11"/>
<evidence type="ECO:0000313" key="5">
    <source>
        <dbReference type="RefSeq" id="XP_055866935.1"/>
    </source>
</evidence>
<feature type="signal peptide" evidence="1">
    <location>
        <begin position="1"/>
        <end position="20"/>
    </location>
</feature>
<keyword evidence="1" id="KW-0732">Signal</keyword>
<evidence type="ECO:0000256" key="1">
    <source>
        <dbReference type="SAM" id="SignalP"/>
    </source>
</evidence>
<dbReference type="GO" id="GO:0008061">
    <property type="term" value="F:chitin binding"/>
    <property type="evidence" value="ECO:0007669"/>
    <property type="project" value="InterPro"/>
</dbReference>
<evidence type="ECO:0000259" key="3">
    <source>
        <dbReference type="PROSITE" id="PS50940"/>
    </source>
</evidence>
<keyword evidence="4" id="KW-1185">Reference proteome</keyword>
<sequence length="573" mass="63774">MVPFYLSVALSCLLAVYVNAETTNCVKQADILFIVDASGSIGDENFEKVRNFLADFSRQYQVGNNLTHFSEIIFSSPPNINIVFGFNKYLTNTELSEALLRTPYPSGETYTAQALNLARTSAFTSANGARTDVPKIAVVLTDGKSTYPNDTSREAEDLKKSGAVVLAIGVSQRISPEELDTIATLPSYVFHVDDFAGLQSIINNVSKTVCTVVAQKAESSCVSLYRCLGRRDGDYPACSPECQEGYYYSCVNGYAYQRPCALGKYVDSNNEYYTALMVYDPATKKCQLTSSYCPRKTPKPYVAPNLPTAAPKSRPTECIQYNCKNKEDNDYPACIPECQQGYFYSCVNEFAYKRECALGWFIDANNKPYTERLIYDPAKGSCEYDVPSCPRDQNSGPLIDTNPTQKTPTATESCVRDKSCEGFKDGFYPPCDAECCNAQYYECSNHKTMELECNFGWFLDANNQRYIEKLIYDPIRKTCEYSAPSCSRGQIPAPELPATTTTTPEPTTTTEGPCVVEDNCEQFKDGVFPPCGAGCNNIHYYECRNYKAYYRTCNIGQVYNPSQKKCVPQTSAC</sequence>
<feature type="chain" id="PRO_5040941867" evidence="1">
    <location>
        <begin position="21"/>
        <end position="573"/>
    </location>
</feature>
<dbReference type="PANTHER" id="PTHR24020">
    <property type="entry name" value="COLLAGEN ALPHA"/>
    <property type="match status" value="1"/>
</dbReference>
<dbReference type="PROSITE" id="PS50940">
    <property type="entry name" value="CHIT_BIND_II"/>
    <property type="match status" value="1"/>
</dbReference>
<proteinExistence type="predicted"/>
<dbReference type="RefSeq" id="XP_055866935.1">
    <property type="nucleotide sequence ID" value="XM_056010960.1"/>
</dbReference>
<dbReference type="OMA" id="TYYWEEK"/>
<reference evidence="5" key="1">
    <citation type="submission" date="2025-08" db="UniProtKB">
        <authorList>
            <consortium name="RefSeq"/>
        </authorList>
    </citation>
    <scope>IDENTIFICATION</scope>
</reference>
<dbReference type="InterPro" id="IPR002557">
    <property type="entry name" value="Chitin-bd_dom"/>
</dbReference>
<dbReference type="InterPro" id="IPR050525">
    <property type="entry name" value="ECM_Assembly_Org"/>
</dbReference>
<dbReference type="PRINTS" id="PR00453">
    <property type="entry name" value="VWFADOMAIN"/>
</dbReference>
<dbReference type="SMART" id="SM00327">
    <property type="entry name" value="VWA"/>
    <property type="match status" value="1"/>
</dbReference>
<dbReference type="SUPFAM" id="SSF53300">
    <property type="entry name" value="vWA-like"/>
    <property type="match status" value="1"/>
</dbReference>
<dbReference type="PANTHER" id="PTHR24020:SF84">
    <property type="entry name" value="VWFA DOMAIN-CONTAINING PROTEIN"/>
    <property type="match status" value="1"/>
</dbReference>
<dbReference type="Proteomes" id="UP001165740">
    <property type="component" value="Chromosome 14"/>
</dbReference>
<dbReference type="InterPro" id="IPR002035">
    <property type="entry name" value="VWF_A"/>
</dbReference>
<dbReference type="OrthoDB" id="6132182at2759"/>
<organism evidence="4 5">
    <name type="scientific">Biomphalaria glabrata</name>
    <name type="common">Bloodfluke planorb</name>
    <name type="synonym">Freshwater snail</name>
    <dbReference type="NCBI Taxonomy" id="6526"/>
    <lineage>
        <taxon>Eukaryota</taxon>
        <taxon>Metazoa</taxon>
        <taxon>Spiralia</taxon>
        <taxon>Lophotrochozoa</taxon>
        <taxon>Mollusca</taxon>
        <taxon>Gastropoda</taxon>
        <taxon>Heterobranchia</taxon>
        <taxon>Euthyneura</taxon>
        <taxon>Panpulmonata</taxon>
        <taxon>Hygrophila</taxon>
        <taxon>Lymnaeoidea</taxon>
        <taxon>Planorbidae</taxon>
        <taxon>Biomphalaria</taxon>
    </lineage>
</organism>
<evidence type="ECO:0000259" key="2">
    <source>
        <dbReference type="PROSITE" id="PS50234"/>
    </source>
</evidence>
<gene>
    <name evidence="5" type="primary">LOC106065892</name>
</gene>